<feature type="domain" description="Restriction endonuclease type I HsdR N-terminal" evidence="1">
    <location>
        <begin position="2"/>
        <end position="43"/>
    </location>
</feature>
<organism evidence="2 3">
    <name type="scientific">'Santalum album' aster yellows phytoplasma</name>
    <dbReference type="NCBI Taxonomy" id="2831467"/>
    <lineage>
        <taxon>Bacteria</taxon>
        <taxon>Bacillati</taxon>
        <taxon>Mycoplasmatota</taxon>
        <taxon>Mollicutes</taxon>
        <taxon>Acholeplasmatales</taxon>
        <taxon>Acholeplasmataceae</taxon>
        <taxon>Candidatus Phytoplasma</taxon>
        <taxon>16SrI (Aster yellows group)</taxon>
    </lineage>
</organism>
<keyword evidence="3" id="KW-1185">Reference proteome</keyword>
<evidence type="ECO:0000313" key="2">
    <source>
        <dbReference type="EMBL" id="MBS2994093.1"/>
    </source>
</evidence>
<evidence type="ECO:0000259" key="1">
    <source>
        <dbReference type="Pfam" id="PF04313"/>
    </source>
</evidence>
<reference evidence="2" key="1">
    <citation type="submission" date="2021-04" db="EMBL/GenBank/DDBJ databases">
        <title>Sandalwood Spike Disease Phytoplasma.</title>
        <authorList>
            <person name="Tiwarekar B."/>
            <person name="Kirdat K."/>
            <person name="Sundarraj R."/>
            <person name="Yadav A."/>
        </authorList>
    </citation>
    <scope>NUCLEOTIDE SEQUENCE [LARGE SCALE GENOMIC DNA]</scope>
    <source>
        <strain evidence="2">SW86</strain>
    </source>
</reference>
<comment type="caution">
    <text evidence="2">The sequence shown here is derived from an EMBL/GenBank/DDBJ whole genome shotgun (WGS) entry which is preliminary data.</text>
</comment>
<dbReference type="Pfam" id="PF04313">
    <property type="entry name" value="HSDR_N"/>
    <property type="match status" value="1"/>
</dbReference>
<evidence type="ECO:0000313" key="3">
    <source>
        <dbReference type="Proteomes" id="UP000678347"/>
    </source>
</evidence>
<sequence>MFQVAQNVPAQNSYKNESKSAEYDIVILINGIPLVLIELKKRSLDKGLDKVNCSIFLDTFLFKNYSLRLKIK</sequence>
<name>A0ABS5LLF3_9MOLU</name>
<accession>A0ABS5LLF3</accession>
<proteinExistence type="predicted"/>
<dbReference type="RefSeq" id="WP_212509173.1">
    <property type="nucleotide sequence ID" value="NZ_JAGVSK010000006.1"/>
</dbReference>
<dbReference type="Proteomes" id="UP000678347">
    <property type="component" value="Unassembled WGS sequence"/>
</dbReference>
<dbReference type="Gene3D" id="3.90.1570.50">
    <property type="match status" value="1"/>
</dbReference>
<protein>
    <recommendedName>
        <fullName evidence="1">Restriction endonuclease type I HsdR N-terminal domain-containing protein</fullName>
    </recommendedName>
</protein>
<dbReference type="InterPro" id="IPR007409">
    <property type="entry name" value="Restrct_endonuc_type1_HsdR_N"/>
</dbReference>
<gene>
    <name evidence="2" type="ORF">KE631_01840</name>
</gene>
<dbReference type="EMBL" id="JAGVSK010000006">
    <property type="protein sequence ID" value="MBS2994093.1"/>
    <property type="molecule type" value="Genomic_DNA"/>
</dbReference>